<dbReference type="InterPro" id="IPR002136">
    <property type="entry name" value="Ribosomal_uL4"/>
</dbReference>
<evidence type="ECO:0000256" key="4">
    <source>
        <dbReference type="ARBA" id="ARBA00023128"/>
    </source>
</evidence>
<feature type="region of interest" description="Disordered" evidence="8">
    <location>
        <begin position="1"/>
        <end position="20"/>
    </location>
</feature>
<dbReference type="GO" id="GO:0005743">
    <property type="term" value="C:mitochondrial inner membrane"/>
    <property type="evidence" value="ECO:0007669"/>
    <property type="project" value="UniProtKB-ARBA"/>
</dbReference>
<comment type="subcellular location">
    <subcellularLocation>
        <location evidence="1">Mitochondrion</location>
    </subcellularLocation>
</comment>
<dbReference type="Gene3D" id="3.40.1370.10">
    <property type="match status" value="3"/>
</dbReference>
<dbReference type="InterPro" id="IPR013005">
    <property type="entry name" value="Ribosomal_uL4-like"/>
</dbReference>
<dbReference type="SUPFAM" id="SSF52166">
    <property type="entry name" value="Ribosomal protein L4"/>
    <property type="match status" value="1"/>
</dbReference>
<dbReference type="PANTHER" id="PTHR10746:SF6">
    <property type="entry name" value="LARGE RIBOSOMAL SUBUNIT PROTEIN UL4M"/>
    <property type="match status" value="1"/>
</dbReference>
<evidence type="ECO:0000256" key="7">
    <source>
        <dbReference type="ARBA" id="ARBA00082711"/>
    </source>
</evidence>
<keyword evidence="5" id="KW-0687">Ribonucleoprotein</keyword>
<evidence type="ECO:0000256" key="5">
    <source>
        <dbReference type="ARBA" id="ARBA00023274"/>
    </source>
</evidence>
<dbReference type="GO" id="GO:1990904">
    <property type="term" value="C:ribonucleoprotein complex"/>
    <property type="evidence" value="ECO:0007669"/>
    <property type="project" value="UniProtKB-KW"/>
</dbReference>
<evidence type="ECO:0000313" key="9">
    <source>
        <dbReference type="EMBL" id="CAD7437908.1"/>
    </source>
</evidence>
<dbReference type="GO" id="GO:0003735">
    <property type="term" value="F:structural constituent of ribosome"/>
    <property type="evidence" value="ECO:0007669"/>
    <property type="project" value="InterPro"/>
</dbReference>
<accession>A0A7R9EPX7</accession>
<dbReference type="PANTHER" id="PTHR10746">
    <property type="entry name" value="50S RIBOSOMAL PROTEIN L4"/>
    <property type="match status" value="1"/>
</dbReference>
<keyword evidence="3" id="KW-0689">Ribosomal protein</keyword>
<reference evidence="9" key="1">
    <citation type="submission" date="2020-11" db="EMBL/GenBank/DDBJ databases">
        <authorList>
            <person name="Tran Van P."/>
        </authorList>
    </citation>
    <scope>NUCLEOTIDE SEQUENCE</scope>
</reference>
<dbReference type="GO" id="GO:0006412">
    <property type="term" value="P:translation"/>
    <property type="evidence" value="ECO:0007669"/>
    <property type="project" value="InterPro"/>
</dbReference>
<dbReference type="InterPro" id="IPR023574">
    <property type="entry name" value="Ribosomal_uL4_dom_sf"/>
</dbReference>
<evidence type="ECO:0000256" key="3">
    <source>
        <dbReference type="ARBA" id="ARBA00022980"/>
    </source>
</evidence>
<dbReference type="FunFam" id="3.40.1370.10:FF:000005">
    <property type="entry name" value="39S ribosomal protein L4, mitochondrial"/>
    <property type="match status" value="1"/>
</dbReference>
<dbReference type="Pfam" id="PF00573">
    <property type="entry name" value="Ribosomal_L4"/>
    <property type="match status" value="1"/>
</dbReference>
<evidence type="ECO:0000256" key="1">
    <source>
        <dbReference type="ARBA" id="ARBA00004173"/>
    </source>
</evidence>
<evidence type="ECO:0000256" key="6">
    <source>
        <dbReference type="ARBA" id="ARBA00040565"/>
    </source>
</evidence>
<dbReference type="GO" id="GO:0005840">
    <property type="term" value="C:ribosome"/>
    <property type="evidence" value="ECO:0007669"/>
    <property type="project" value="UniProtKB-KW"/>
</dbReference>
<evidence type="ECO:0000256" key="8">
    <source>
        <dbReference type="SAM" id="MobiDB-lite"/>
    </source>
</evidence>
<evidence type="ECO:0000256" key="2">
    <source>
        <dbReference type="ARBA" id="ARBA00010528"/>
    </source>
</evidence>
<organism evidence="9">
    <name type="scientific">Timema bartmani</name>
    <dbReference type="NCBI Taxonomy" id="61472"/>
    <lineage>
        <taxon>Eukaryota</taxon>
        <taxon>Metazoa</taxon>
        <taxon>Ecdysozoa</taxon>
        <taxon>Arthropoda</taxon>
        <taxon>Hexapoda</taxon>
        <taxon>Insecta</taxon>
        <taxon>Pterygota</taxon>
        <taxon>Neoptera</taxon>
        <taxon>Polyneoptera</taxon>
        <taxon>Phasmatodea</taxon>
        <taxon>Timematodea</taxon>
        <taxon>Timematoidea</taxon>
        <taxon>Timematidae</taxon>
        <taxon>Timema</taxon>
    </lineage>
</organism>
<gene>
    <name evidence="9" type="ORF">TBIB3V08_LOCUS510</name>
</gene>
<name>A0A7R9EPX7_9NEOP</name>
<proteinExistence type="inferred from homology"/>
<dbReference type="EMBL" id="OD564342">
    <property type="protein sequence ID" value="CAD7437908.1"/>
    <property type="molecule type" value="Genomic_DNA"/>
</dbReference>
<keyword evidence="4" id="KW-0496">Mitochondrion</keyword>
<comment type="similarity">
    <text evidence="2">Belongs to the universal ribosomal protein uL4 family.</text>
</comment>
<protein>
    <recommendedName>
        <fullName evidence="6">Large ribosomal subunit protein uL4m</fullName>
    </recommendedName>
    <alternativeName>
        <fullName evidence="7">39S ribosomal protein L4, mitochondrial</fullName>
    </alternativeName>
</protein>
<sequence>MVQEHVEDLSEPPPNRHVSTIPSRKLAFFPPFQAPRQVWVENLDTQEEHKLGIIDLHPDVFAADPRIDIIHKNMVWQRNYRYVSYAHTKTRAEVHGGGRKPWPQKGLGKARHGSIRSPLWRGGGIAHGPRSPTPHFYMLPFYVRVRGLTSMLSVKLAQDDLHIVDSLDIPTDDPQYIEGLNVYSMLKHDTLVLTMAAVDQLEEKLLFHLNRTCLNVYSMLKHDTLVLTMAAIDQLEEKLLFHLNRTDTSVQKKFSRPLYLSSALAKAASPTLYTAWTASQSMFSKPPKTSSPLYSAPMRTPLSIGSRDVRCHSRLHAPIESHLYLSLDKSRQQRRVFNTVVPWSEAISQPRPIGEWLPNPGAPPI</sequence>
<dbReference type="AlphaFoldDB" id="A0A7R9EPX7"/>